<proteinExistence type="predicted"/>
<reference evidence="2" key="1">
    <citation type="submission" date="2015-01" db="EMBL/GenBank/DDBJ databases">
        <authorList>
            <person name="Aksoy S."/>
            <person name="Warren W."/>
            <person name="Wilson R.K."/>
        </authorList>
    </citation>
    <scope>NUCLEOTIDE SEQUENCE [LARGE SCALE GENOMIC DNA]</scope>
    <source>
        <strain evidence="2">IAEA</strain>
    </source>
</reference>
<protein>
    <submittedName>
        <fullName evidence="1">Uncharacterized protein</fullName>
    </submittedName>
</protein>
<sequence length="68" mass="8004">METRVNSHLLRGRSCSNWITTMITSNLKTEHHDDSFRRLYKTIVTVNPDNSSKNSENENLFNIPTYFK</sequence>
<name>A0A1B0AZ36_9MUSC</name>
<accession>A0A1B0AZ36</accession>
<dbReference type="VEuPathDB" id="VectorBase:GPPI013523"/>
<organism evidence="1 2">
    <name type="scientific">Glossina palpalis gambiensis</name>
    <dbReference type="NCBI Taxonomy" id="67801"/>
    <lineage>
        <taxon>Eukaryota</taxon>
        <taxon>Metazoa</taxon>
        <taxon>Ecdysozoa</taxon>
        <taxon>Arthropoda</taxon>
        <taxon>Hexapoda</taxon>
        <taxon>Insecta</taxon>
        <taxon>Pterygota</taxon>
        <taxon>Neoptera</taxon>
        <taxon>Endopterygota</taxon>
        <taxon>Diptera</taxon>
        <taxon>Brachycera</taxon>
        <taxon>Muscomorpha</taxon>
        <taxon>Hippoboscoidea</taxon>
        <taxon>Glossinidae</taxon>
        <taxon>Glossina</taxon>
    </lineage>
</organism>
<dbReference type="EMBL" id="JXJN01006149">
    <property type="status" value="NOT_ANNOTATED_CDS"/>
    <property type="molecule type" value="Genomic_DNA"/>
</dbReference>
<evidence type="ECO:0000313" key="2">
    <source>
        <dbReference type="Proteomes" id="UP000092460"/>
    </source>
</evidence>
<dbReference type="EnsemblMetazoa" id="GPPI013523-RA">
    <property type="protein sequence ID" value="GPPI013523-PA"/>
    <property type="gene ID" value="GPPI013523"/>
</dbReference>
<evidence type="ECO:0000313" key="1">
    <source>
        <dbReference type="EnsemblMetazoa" id="GPPI013523-PA"/>
    </source>
</evidence>
<dbReference type="Proteomes" id="UP000092460">
    <property type="component" value="Unassembled WGS sequence"/>
</dbReference>
<keyword evidence="2" id="KW-1185">Reference proteome</keyword>
<dbReference type="AlphaFoldDB" id="A0A1B0AZ36"/>
<reference evidence="1" key="2">
    <citation type="submission" date="2020-05" db="UniProtKB">
        <authorList>
            <consortium name="EnsemblMetazoa"/>
        </authorList>
    </citation>
    <scope>IDENTIFICATION</scope>
    <source>
        <strain evidence="1">IAEA</strain>
    </source>
</reference>